<keyword evidence="1" id="KW-0175">Coiled coil</keyword>
<comment type="caution">
    <text evidence="3">The sequence shown here is derived from an EMBL/GenBank/DDBJ whole genome shotgun (WGS) entry which is preliminary data.</text>
</comment>
<dbReference type="OrthoDB" id="10670177at2759"/>
<reference evidence="3" key="1">
    <citation type="journal article" date="2023" name="Plant J.">
        <title>The genome of the king protea, Protea cynaroides.</title>
        <authorList>
            <person name="Chang J."/>
            <person name="Duong T.A."/>
            <person name="Schoeman C."/>
            <person name="Ma X."/>
            <person name="Roodt D."/>
            <person name="Barker N."/>
            <person name="Li Z."/>
            <person name="Van de Peer Y."/>
            <person name="Mizrachi E."/>
        </authorList>
    </citation>
    <scope>NUCLEOTIDE SEQUENCE</scope>
    <source>
        <tissue evidence="3">Young leaves</tissue>
    </source>
</reference>
<proteinExistence type="predicted"/>
<organism evidence="3 4">
    <name type="scientific">Protea cynaroides</name>
    <dbReference type="NCBI Taxonomy" id="273540"/>
    <lineage>
        <taxon>Eukaryota</taxon>
        <taxon>Viridiplantae</taxon>
        <taxon>Streptophyta</taxon>
        <taxon>Embryophyta</taxon>
        <taxon>Tracheophyta</taxon>
        <taxon>Spermatophyta</taxon>
        <taxon>Magnoliopsida</taxon>
        <taxon>Proteales</taxon>
        <taxon>Proteaceae</taxon>
        <taxon>Protea</taxon>
    </lineage>
</organism>
<dbReference type="AlphaFoldDB" id="A0A9Q0GT75"/>
<evidence type="ECO:0000313" key="3">
    <source>
        <dbReference type="EMBL" id="KAJ4953692.1"/>
    </source>
</evidence>
<feature type="coiled-coil region" evidence="1">
    <location>
        <begin position="28"/>
        <end position="62"/>
    </location>
</feature>
<feature type="region of interest" description="Disordered" evidence="2">
    <location>
        <begin position="89"/>
        <end position="160"/>
    </location>
</feature>
<evidence type="ECO:0000313" key="4">
    <source>
        <dbReference type="Proteomes" id="UP001141806"/>
    </source>
</evidence>
<name>A0A9Q0GT75_9MAGN</name>
<sequence length="301" mass="33924">MYESVTMVNMKFLRRRFFPSKMQEGTSVSQHLDKMDKMIKELAEAEKRFEQQSEKTNAAQKNLFKKKNKHKAGAVQKDLKNIECWSCKKKGSTATPPNGISRNARSNGIGTVTRSNYGSNPPKGRNAVNPGIGRDAATSHQMETTPIARPTRPLGNRFSAAQRAREDAAEVAQRAISEALGMEMPVEKREQEEKRYEEQEVRKFKDSFLPAKNQKPNEGSSGKSQNMPWRRGYGGGRSRRRFGRGYGAGKGDQQKPQQAPPAHEVTRDVKEDVVEVITVTCAKEVAKEVKFHRSYGTRLCY</sequence>
<dbReference type="Proteomes" id="UP001141806">
    <property type="component" value="Unassembled WGS sequence"/>
</dbReference>
<feature type="compositionally biased region" description="Polar residues" evidence="2">
    <location>
        <begin position="214"/>
        <end position="227"/>
    </location>
</feature>
<dbReference type="EMBL" id="JAMYWD010000012">
    <property type="protein sequence ID" value="KAJ4953692.1"/>
    <property type="molecule type" value="Genomic_DNA"/>
</dbReference>
<dbReference type="Pfam" id="PF14223">
    <property type="entry name" value="Retrotran_gag_2"/>
    <property type="match status" value="1"/>
</dbReference>
<feature type="region of interest" description="Disordered" evidence="2">
    <location>
        <begin position="183"/>
        <end position="268"/>
    </location>
</feature>
<accession>A0A9Q0GT75</accession>
<feature type="compositionally biased region" description="Polar residues" evidence="2">
    <location>
        <begin position="92"/>
        <end position="119"/>
    </location>
</feature>
<gene>
    <name evidence="3" type="ORF">NE237_030524</name>
</gene>
<evidence type="ECO:0000256" key="2">
    <source>
        <dbReference type="SAM" id="MobiDB-lite"/>
    </source>
</evidence>
<evidence type="ECO:0000256" key="1">
    <source>
        <dbReference type="SAM" id="Coils"/>
    </source>
</evidence>
<protein>
    <submittedName>
        <fullName evidence="3">Uncharacterized protein</fullName>
    </submittedName>
</protein>
<keyword evidence="4" id="KW-1185">Reference proteome</keyword>
<feature type="compositionally biased region" description="Basic and acidic residues" evidence="2">
    <location>
        <begin position="185"/>
        <end position="206"/>
    </location>
</feature>